<dbReference type="RefSeq" id="WP_124070502.1">
    <property type="nucleotide sequence ID" value="NZ_CBCRXF010000001.1"/>
</dbReference>
<dbReference type="GO" id="GO:0008803">
    <property type="term" value="F:bis(5'-nucleosyl)-tetraphosphatase (symmetrical) activity"/>
    <property type="evidence" value="ECO:0007669"/>
    <property type="project" value="TreeGrafter"/>
</dbReference>
<protein>
    <submittedName>
        <fullName evidence="2">Bis(5'-nucleosyl)-tetraphosphatase PrpE [asymmetrical]</fullName>
        <ecNumber evidence="2">3.6.1.17</ecNumber>
    </submittedName>
</protein>
<dbReference type="OrthoDB" id="384253at2"/>
<gene>
    <name evidence="2" type="primary">prpE_2</name>
    <name evidence="2" type="ORF">FILTAD_01904</name>
</gene>
<feature type="domain" description="Calcineurin-like phosphoesterase" evidence="1">
    <location>
        <begin position="16"/>
        <end position="196"/>
    </location>
</feature>
<dbReference type="GO" id="GO:0110154">
    <property type="term" value="P:RNA decapping"/>
    <property type="evidence" value="ECO:0007669"/>
    <property type="project" value="TreeGrafter"/>
</dbReference>
<dbReference type="GO" id="GO:0016791">
    <property type="term" value="F:phosphatase activity"/>
    <property type="evidence" value="ECO:0007669"/>
    <property type="project" value="TreeGrafter"/>
</dbReference>
<organism evidence="2 3">
    <name type="scientific">Filibacter tadaridae</name>
    <dbReference type="NCBI Taxonomy" id="2483811"/>
    <lineage>
        <taxon>Bacteria</taxon>
        <taxon>Bacillati</taxon>
        <taxon>Bacillota</taxon>
        <taxon>Bacilli</taxon>
        <taxon>Bacillales</taxon>
        <taxon>Caryophanaceae</taxon>
        <taxon>Filibacter</taxon>
    </lineage>
</organism>
<sequence length="363" mass="41778">MIEVRQLQLDKTKRSIVISDIHANLMLLKKLLSKLKYTEDDYLFINGDLCEKGPKSLEVVNYVRYLSKKSINVYVTKGNCDVLYRPVFNGIEGIIPYMNRQKNSILNEMLSMHGKSLEDFSDLQALAEFYRHYFHEELEWLESLPVAYETDNFIIIHAGIENIGNWHRTEEAFALSAPAFYENEHQANKTVIVGHWPAVNYRSNKVSSNNPLIDLDKKVISLDGGNQIKIDGQLNALIFENNTYSFTYVDDLLIETTIQKDYMDSSNRIGTVTYPNYDMKIIKQEEYFTLCENSKLGLQQWIKNEYLIVEDGQTRSKNDLSTTFLSVTQAEKVRVVDGDCAGYTLVKRNNGEVGWIPKDCLDS</sequence>
<dbReference type="CDD" id="cd00838">
    <property type="entry name" value="MPP_superfamily"/>
    <property type="match status" value="1"/>
</dbReference>
<keyword evidence="2" id="KW-0378">Hydrolase</keyword>
<dbReference type="InterPro" id="IPR029052">
    <property type="entry name" value="Metallo-depent_PP-like"/>
</dbReference>
<dbReference type="PANTHER" id="PTHR42850:SF4">
    <property type="entry name" value="ZINC-DEPENDENT ENDOPOLYPHOSPHATASE"/>
    <property type="match status" value="1"/>
</dbReference>
<name>A0A3P5XDJ5_9BACL</name>
<evidence type="ECO:0000313" key="3">
    <source>
        <dbReference type="Proteomes" id="UP000270468"/>
    </source>
</evidence>
<dbReference type="SUPFAM" id="SSF56300">
    <property type="entry name" value="Metallo-dependent phosphatases"/>
    <property type="match status" value="1"/>
</dbReference>
<dbReference type="GO" id="GO:0005737">
    <property type="term" value="C:cytoplasm"/>
    <property type="evidence" value="ECO:0007669"/>
    <property type="project" value="TreeGrafter"/>
</dbReference>
<evidence type="ECO:0000259" key="1">
    <source>
        <dbReference type="Pfam" id="PF00149"/>
    </source>
</evidence>
<dbReference type="InterPro" id="IPR004843">
    <property type="entry name" value="Calcineurin-like_PHP"/>
</dbReference>
<dbReference type="EC" id="3.6.1.17" evidence="2"/>
<dbReference type="EMBL" id="UXAV01000042">
    <property type="protein sequence ID" value="VDC28923.1"/>
    <property type="molecule type" value="Genomic_DNA"/>
</dbReference>
<proteinExistence type="predicted"/>
<dbReference type="Gene3D" id="3.60.21.10">
    <property type="match status" value="1"/>
</dbReference>
<evidence type="ECO:0000313" key="2">
    <source>
        <dbReference type="EMBL" id="VDC28923.1"/>
    </source>
</evidence>
<accession>A0A3P5XDJ5</accession>
<dbReference type="Pfam" id="PF00149">
    <property type="entry name" value="Metallophos"/>
    <property type="match status" value="1"/>
</dbReference>
<dbReference type="AlphaFoldDB" id="A0A3P5XDJ5"/>
<dbReference type="PANTHER" id="PTHR42850">
    <property type="entry name" value="METALLOPHOSPHOESTERASE"/>
    <property type="match status" value="1"/>
</dbReference>
<keyword evidence="3" id="KW-1185">Reference proteome</keyword>
<dbReference type="Proteomes" id="UP000270468">
    <property type="component" value="Unassembled WGS sequence"/>
</dbReference>
<dbReference type="InterPro" id="IPR050126">
    <property type="entry name" value="Ap4A_hydrolase"/>
</dbReference>
<dbReference type="GO" id="GO:0004081">
    <property type="term" value="F:bis(5'-nucleosyl)-tetraphosphatase (asymmetrical) activity"/>
    <property type="evidence" value="ECO:0007669"/>
    <property type="project" value="UniProtKB-EC"/>
</dbReference>
<reference evidence="2 3" key="1">
    <citation type="submission" date="2018-11" db="EMBL/GenBank/DDBJ databases">
        <authorList>
            <person name="Criscuolo A."/>
        </authorList>
    </citation>
    <scope>NUCLEOTIDE SEQUENCE [LARGE SCALE GENOMIC DNA]</scope>
    <source>
        <strain evidence="2">ATB-66</strain>
    </source>
</reference>